<gene>
    <name evidence="2" type="ORF">KQI42_19500</name>
</gene>
<keyword evidence="1" id="KW-1133">Transmembrane helix</keyword>
<keyword evidence="1" id="KW-0812">Transmembrane</keyword>
<dbReference type="Proteomes" id="UP000749471">
    <property type="component" value="Unassembled WGS sequence"/>
</dbReference>
<name>A0ABS6EDE0_9FIRM</name>
<feature type="transmembrane region" description="Helical" evidence="1">
    <location>
        <begin position="154"/>
        <end position="175"/>
    </location>
</feature>
<feature type="transmembrane region" description="Helical" evidence="1">
    <location>
        <begin position="116"/>
        <end position="142"/>
    </location>
</feature>
<accession>A0ABS6EDE0</accession>
<dbReference type="InterPro" id="IPR008875">
    <property type="entry name" value="TraX"/>
</dbReference>
<comment type="caution">
    <text evidence="2">The sequence shown here is derived from an EMBL/GenBank/DDBJ whole genome shotgun (WGS) entry which is preliminary data.</text>
</comment>
<feature type="transmembrane region" description="Helical" evidence="1">
    <location>
        <begin position="32"/>
        <end position="50"/>
    </location>
</feature>
<evidence type="ECO:0000313" key="2">
    <source>
        <dbReference type="EMBL" id="MBU5440183.1"/>
    </source>
</evidence>
<proteinExistence type="predicted"/>
<sequence>MTGFQLKLLAIITMLIDHIGAIFFPQYGIFKIIGRLAFPIFAFFIAQGYLRTRNVKKYMLRLFIIALISQIPFLYTFREAFGEGFSALNTIFNLLMGLIAIYLYDKSNWKGRQLFIWIFAILSFLLKMDGDITGVFMVYFFYKYHDDFKKLTGRMVILYILYSVFVILYFASMGMPIKMFFTPEGKYMLIQILVQFFALLALIPIKTYNGQKGYNLKYLFYIFYPAHLIILYLIKYLIK</sequence>
<dbReference type="EMBL" id="JAHLPM010000027">
    <property type="protein sequence ID" value="MBU5440183.1"/>
    <property type="molecule type" value="Genomic_DNA"/>
</dbReference>
<evidence type="ECO:0000256" key="1">
    <source>
        <dbReference type="SAM" id="Phobius"/>
    </source>
</evidence>
<evidence type="ECO:0000313" key="3">
    <source>
        <dbReference type="Proteomes" id="UP000749471"/>
    </source>
</evidence>
<dbReference type="Pfam" id="PF05857">
    <property type="entry name" value="TraX"/>
    <property type="match status" value="1"/>
</dbReference>
<keyword evidence="3" id="KW-1185">Reference proteome</keyword>
<feature type="transmembrane region" description="Helical" evidence="1">
    <location>
        <begin position="218"/>
        <end position="238"/>
    </location>
</feature>
<protein>
    <submittedName>
        <fullName evidence="2">Conjugal transfer protein TraX</fullName>
    </submittedName>
</protein>
<feature type="transmembrane region" description="Helical" evidence="1">
    <location>
        <begin position="84"/>
        <end position="104"/>
    </location>
</feature>
<feature type="transmembrane region" description="Helical" evidence="1">
    <location>
        <begin position="62"/>
        <end position="78"/>
    </location>
</feature>
<keyword evidence="1" id="KW-0472">Membrane</keyword>
<dbReference type="RefSeq" id="WP_216522204.1">
    <property type="nucleotide sequence ID" value="NZ_JAHLPM010000027.1"/>
</dbReference>
<organism evidence="2 3">
    <name type="scientific">Tissierella simiarum</name>
    <dbReference type="NCBI Taxonomy" id="2841534"/>
    <lineage>
        <taxon>Bacteria</taxon>
        <taxon>Bacillati</taxon>
        <taxon>Bacillota</taxon>
        <taxon>Tissierellia</taxon>
        <taxon>Tissierellales</taxon>
        <taxon>Tissierellaceae</taxon>
        <taxon>Tissierella</taxon>
    </lineage>
</organism>
<feature type="transmembrane region" description="Helical" evidence="1">
    <location>
        <begin position="187"/>
        <end position="206"/>
    </location>
</feature>
<reference evidence="2 3" key="1">
    <citation type="submission" date="2021-06" db="EMBL/GenBank/DDBJ databases">
        <authorList>
            <person name="Sun Q."/>
            <person name="Li D."/>
        </authorList>
    </citation>
    <scope>NUCLEOTIDE SEQUENCE [LARGE SCALE GENOMIC DNA]</scope>
    <source>
        <strain evidence="2 3">MSJ-40</strain>
    </source>
</reference>